<dbReference type="GO" id="GO:0003924">
    <property type="term" value="F:GTPase activity"/>
    <property type="evidence" value="ECO:0007669"/>
    <property type="project" value="InterPro"/>
</dbReference>
<evidence type="ECO:0000256" key="8">
    <source>
        <dbReference type="SAM" id="Phobius"/>
    </source>
</evidence>
<keyword evidence="8" id="KW-0812">Transmembrane</keyword>
<evidence type="ECO:0000313" key="10">
    <source>
        <dbReference type="EMBL" id="MBB6472210.1"/>
    </source>
</evidence>
<keyword evidence="5 8" id="KW-0472">Membrane</keyword>
<evidence type="ECO:0000256" key="4">
    <source>
        <dbReference type="ARBA" id="ARBA00023134"/>
    </source>
</evidence>
<organism evidence="10 11">
    <name type="scientific">Sphaerisporangium rubeum</name>
    <dbReference type="NCBI Taxonomy" id="321317"/>
    <lineage>
        <taxon>Bacteria</taxon>
        <taxon>Bacillati</taxon>
        <taxon>Actinomycetota</taxon>
        <taxon>Actinomycetes</taxon>
        <taxon>Streptosporangiales</taxon>
        <taxon>Streptosporangiaceae</taxon>
        <taxon>Sphaerisporangium</taxon>
    </lineage>
</organism>
<gene>
    <name evidence="10" type="ORF">BJ992_001641</name>
</gene>
<keyword evidence="11" id="KW-1185">Reference proteome</keyword>
<evidence type="ECO:0000256" key="5">
    <source>
        <dbReference type="ARBA" id="ARBA00023136"/>
    </source>
</evidence>
<feature type="region of interest" description="Disordered" evidence="7">
    <location>
        <begin position="618"/>
        <end position="652"/>
    </location>
</feature>
<reference evidence="10 11" key="1">
    <citation type="submission" date="2020-08" db="EMBL/GenBank/DDBJ databases">
        <title>Sequencing the genomes of 1000 actinobacteria strains.</title>
        <authorList>
            <person name="Klenk H.-P."/>
        </authorList>
    </citation>
    <scope>NUCLEOTIDE SEQUENCE [LARGE SCALE GENOMIC DNA]</scope>
    <source>
        <strain evidence="10 11">DSM 44936</strain>
    </source>
</reference>
<dbReference type="GO" id="GO:0005525">
    <property type="term" value="F:GTP binding"/>
    <property type="evidence" value="ECO:0007669"/>
    <property type="project" value="UniProtKB-KW"/>
</dbReference>
<dbReference type="GO" id="GO:0016020">
    <property type="term" value="C:membrane"/>
    <property type="evidence" value="ECO:0007669"/>
    <property type="project" value="UniProtKB-SubCell"/>
</dbReference>
<dbReference type="InterPro" id="IPR027417">
    <property type="entry name" value="P-loop_NTPase"/>
</dbReference>
<keyword evidence="8" id="KW-1133">Transmembrane helix</keyword>
<keyword evidence="6" id="KW-0175">Coiled coil</keyword>
<dbReference type="AlphaFoldDB" id="A0A7X0IBU7"/>
<name>A0A7X0IBU7_9ACTN</name>
<keyword evidence="2" id="KW-0547">Nucleotide-binding</keyword>
<sequence length="675" mass="72444">MRGNDNAGAKAADHLDFAEGLLDLFDASDRRRGDYLERIARVRARLGDDRFYLAVIGEFSSGKSTFINALLDAEIFAASALVTTSASVRVRYGPAFGVRAVFGDGSVWERTAGAGEHLDGARGPVKPADGGFDGEPTTRQVREHLERTGVLEALTILTTDPGVAPQVERVDVTYPSALLETGLVVIDTPGTNSGDGEHGHAHAAIARQVVTEADLAVVVSAESKIMTLSLQDFLTGALDEGLLARCCFVITYADQIEPDEFDDRRRDAARRIAGPLSLTDPPIIFASPKQVVAARRGTLPEDGAVWVERFGATRRWLHRIAALRRPAAVADTALRLLQELLDQLDRELEGEMRTLEKRQHELDAVAPADMEDFLADRLTAGVRSIRRAEKRALTRVGDLTDSATDGTESAIRAAIAPCGNGKAIENVVRNEVPSLVRDRLNTLAEGSATAVTEILRRELTTQAEALRAAFTAEYSKLERIDAAPLTGDTAHVGLAGIVVGADTFSAAAAIGADDSTRDALSFGGGVGAGALLGTMILPGIGTVVGGALGFVVGALFAADITKVRARATEKATAPVRPVFLEAGRQLKDAVAGSADGCEKELRRQAAWYRRTYSKTIDALHQEHHRRQKSLNSRRDRVRAAQKESAARGRSVTAERVRLRTVDRLNTTDPFGGWND</sequence>
<dbReference type="Pfam" id="PF00350">
    <property type="entry name" value="Dynamin_N"/>
    <property type="match status" value="1"/>
</dbReference>
<dbReference type="PANTHER" id="PTHR10465">
    <property type="entry name" value="TRANSMEMBRANE GTPASE FZO1"/>
    <property type="match status" value="1"/>
</dbReference>
<dbReference type="InterPro" id="IPR027094">
    <property type="entry name" value="Mitofusin_fam"/>
</dbReference>
<evidence type="ECO:0000256" key="6">
    <source>
        <dbReference type="SAM" id="Coils"/>
    </source>
</evidence>
<dbReference type="InterPro" id="IPR045063">
    <property type="entry name" value="Dynamin_N"/>
</dbReference>
<feature type="coiled-coil region" evidence="6">
    <location>
        <begin position="327"/>
        <end position="361"/>
    </location>
</feature>
<dbReference type="RefSeq" id="WP_184979302.1">
    <property type="nucleotide sequence ID" value="NZ_BAAALO010000012.1"/>
</dbReference>
<accession>A0A7X0IBU7</accession>
<comment type="subcellular location">
    <subcellularLocation>
        <location evidence="1">Membrane</location>
    </subcellularLocation>
</comment>
<dbReference type="PANTHER" id="PTHR10465:SF0">
    <property type="entry name" value="SARCALUMENIN"/>
    <property type="match status" value="1"/>
</dbReference>
<comment type="caution">
    <text evidence="10">The sequence shown here is derived from an EMBL/GenBank/DDBJ whole genome shotgun (WGS) entry which is preliminary data.</text>
</comment>
<feature type="transmembrane region" description="Helical" evidence="8">
    <location>
        <begin position="535"/>
        <end position="558"/>
    </location>
</feature>
<dbReference type="SUPFAM" id="SSF52540">
    <property type="entry name" value="P-loop containing nucleoside triphosphate hydrolases"/>
    <property type="match status" value="1"/>
</dbReference>
<dbReference type="Proteomes" id="UP000555564">
    <property type="component" value="Unassembled WGS sequence"/>
</dbReference>
<protein>
    <submittedName>
        <fullName evidence="10">Gas vesicle protein/GTPase SAR1 family protein</fullName>
    </submittedName>
</protein>
<dbReference type="GO" id="GO:0008053">
    <property type="term" value="P:mitochondrial fusion"/>
    <property type="evidence" value="ECO:0007669"/>
    <property type="project" value="TreeGrafter"/>
</dbReference>
<dbReference type="Gene3D" id="3.40.50.300">
    <property type="entry name" value="P-loop containing nucleotide triphosphate hydrolases"/>
    <property type="match status" value="1"/>
</dbReference>
<evidence type="ECO:0000259" key="9">
    <source>
        <dbReference type="Pfam" id="PF00350"/>
    </source>
</evidence>
<keyword evidence="4" id="KW-0342">GTP-binding</keyword>
<evidence type="ECO:0000256" key="2">
    <source>
        <dbReference type="ARBA" id="ARBA00022741"/>
    </source>
</evidence>
<evidence type="ECO:0000256" key="1">
    <source>
        <dbReference type="ARBA" id="ARBA00004370"/>
    </source>
</evidence>
<evidence type="ECO:0000256" key="7">
    <source>
        <dbReference type="SAM" id="MobiDB-lite"/>
    </source>
</evidence>
<keyword evidence="3" id="KW-0378">Hydrolase</keyword>
<evidence type="ECO:0000313" key="11">
    <source>
        <dbReference type="Proteomes" id="UP000555564"/>
    </source>
</evidence>
<proteinExistence type="predicted"/>
<evidence type="ECO:0000256" key="3">
    <source>
        <dbReference type="ARBA" id="ARBA00022801"/>
    </source>
</evidence>
<feature type="compositionally biased region" description="Basic and acidic residues" evidence="7">
    <location>
        <begin position="632"/>
        <end position="652"/>
    </location>
</feature>
<dbReference type="EMBL" id="JACHIU010000001">
    <property type="protein sequence ID" value="MBB6472210.1"/>
    <property type="molecule type" value="Genomic_DNA"/>
</dbReference>
<feature type="domain" description="Dynamin N-terminal" evidence="9">
    <location>
        <begin position="53"/>
        <end position="251"/>
    </location>
</feature>